<feature type="compositionally biased region" description="Low complexity" evidence="1">
    <location>
        <begin position="265"/>
        <end position="278"/>
    </location>
</feature>
<sequence length="440" mass="49284">MEMSSSQRTVHFNTLPPDRFQQRQPRRPLNLSTNIHPSLNKPLPPLPHSTPLLSYPTSPLLVHSQDLHYQSRSLFLASRRTFSENAHLGRDRSQQEAPPSMALPLLRSPHRRQTTAFLPRRESILPSTPVPSSQIPRPSRNGNRRLTEVSWRATGTLLEDSTTWRTARTNKAGRYREMQPSTAIASNPYAASSAARRYISCSRRTLEAEEGARLVNGIENRSNNWFWSKDRGARHGAWLPREEDTLGYSSRIPDPHRPAPRRRQTIASTATSTLSSGSFDPVDRTGPYNPCPTPHPLVAFWPKSRVPLPVRMAEIKRDIGSPEEELMTSTITTLPASSSSTHGPESNDEAAAQTEAEQAIDEPVVDSPRKLFRRRTLAALRELSVTQEKPKVPACSSLNASLGSRRKLKEEDNTVGDPAFVCRVYDDPQAEALLFLVCVY</sequence>
<dbReference type="AlphaFoldDB" id="A0A165GYR0"/>
<name>A0A165GYR0_XYLHT</name>
<feature type="region of interest" description="Disordered" evidence="1">
    <location>
        <begin position="124"/>
        <end position="143"/>
    </location>
</feature>
<dbReference type="RefSeq" id="XP_018188325.1">
    <property type="nucleotide sequence ID" value="XM_018332578.1"/>
</dbReference>
<evidence type="ECO:0000256" key="1">
    <source>
        <dbReference type="SAM" id="MobiDB-lite"/>
    </source>
</evidence>
<accession>A0A165GYR0</accession>
<dbReference type="EMBL" id="KV407458">
    <property type="protein sequence ID" value="KZF22770.1"/>
    <property type="molecule type" value="Genomic_DNA"/>
</dbReference>
<evidence type="ECO:0000313" key="2">
    <source>
        <dbReference type="EMBL" id="KZF22770.1"/>
    </source>
</evidence>
<feature type="region of interest" description="Disordered" evidence="1">
    <location>
        <begin position="1"/>
        <end position="42"/>
    </location>
</feature>
<evidence type="ECO:0000313" key="3">
    <source>
        <dbReference type="Proteomes" id="UP000076632"/>
    </source>
</evidence>
<dbReference type="Proteomes" id="UP000076632">
    <property type="component" value="Unassembled WGS sequence"/>
</dbReference>
<feature type="compositionally biased region" description="Polar residues" evidence="1">
    <location>
        <begin position="1"/>
        <end position="12"/>
    </location>
</feature>
<proteinExistence type="predicted"/>
<gene>
    <name evidence="2" type="ORF">L228DRAFT_247150</name>
</gene>
<dbReference type="InParanoid" id="A0A165GYR0"/>
<reference evidence="2 3" key="1">
    <citation type="journal article" date="2016" name="Fungal Biol.">
        <title>The genome of Xylona heveae provides a window into fungal endophytism.</title>
        <authorList>
            <person name="Gazis R."/>
            <person name="Kuo A."/>
            <person name="Riley R."/>
            <person name="LaButti K."/>
            <person name="Lipzen A."/>
            <person name="Lin J."/>
            <person name="Amirebrahimi M."/>
            <person name="Hesse C.N."/>
            <person name="Spatafora J.W."/>
            <person name="Henrissat B."/>
            <person name="Hainaut M."/>
            <person name="Grigoriev I.V."/>
            <person name="Hibbett D.S."/>
        </authorList>
    </citation>
    <scope>NUCLEOTIDE SEQUENCE [LARGE SCALE GENOMIC DNA]</scope>
    <source>
        <strain evidence="2 3">TC161</strain>
    </source>
</reference>
<protein>
    <submittedName>
        <fullName evidence="2">Uncharacterized protein</fullName>
    </submittedName>
</protein>
<dbReference type="GeneID" id="28897715"/>
<keyword evidence="3" id="KW-1185">Reference proteome</keyword>
<feature type="compositionally biased region" description="Polar residues" evidence="1">
    <location>
        <begin position="334"/>
        <end position="344"/>
    </location>
</feature>
<organism evidence="2 3">
    <name type="scientific">Xylona heveae (strain CBS 132557 / TC161)</name>
    <dbReference type="NCBI Taxonomy" id="1328760"/>
    <lineage>
        <taxon>Eukaryota</taxon>
        <taxon>Fungi</taxon>
        <taxon>Dikarya</taxon>
        <taxon>Ascomycota</taxon>
        <taxon>Pezizomycotina</taxon>
        <taxon>Xylonomycetes</taxon>
        <taxon>Xylonales</taxon>
        <taxon>Xylonaceae</taxon>
        <taxon>Xylona</taxon>
    </lineage>
</organism>
<feature type="region of interest" description="Disordered" evidence="1">
    <location>
        <begin position="246"/>
        <end position="290"/>
    </location>
</feature>
<feature type="region of interest" description="Disordered" evidence="1">
    <location>
        <begin position="334"/>
        <end position="358"/>
    </location>
</feature>